<keyword evidence="2" id="KW-0812">Transmembrane</keyword>
<dbReference type="PANTHER" id="PTHR43471">
    <property type="entry name" value="ABC TRANSPORTER PERMEASE"/>
    <property type="match status" value="1"/>
</dbReference>
<evidence type="ECO:0000256" key="1">
    <source>
        <dbReference type="SAM" id="MobiDB-lite"/>
    </source>
</evidence>
<feature type="transmembrane region" description="Helical" evidence="2">
    <location>
        <begin position="72"/>
        <end position="90"/>
    </location>
</feature>
<feature type="transmembrane region" description="Helical" evidence="2">
    <location>
        <begin position="221"/>
        <end position="242"/>
    </location>
</feature>
<keyword evidence="2" id="KW-1133">Transmembrane helix</keyword>
<evidence type="ECO:0000313" key="3">
    <source>
        <dbReference type="EMBL" id="RAI27685.1"/>
    </source>
</evidence>
<feature type="region of interest" description="Disordered" evidence="1">
    <location>
        <begin position="25"/>
        <end position="51"/>
    </location>
</feature>
<protein>
    <submittedName>
        <fullName evidence="3">ABC transporter permease</fullName>
    </submittedName>
</protein>
<keyword evidence="2" id="KW-0472">Membrane</keyword>
<organism evidence="3 4">
    <name type="scientific">Rhodobium orientis</name>
    <dbReference type="NCBI Taxonomy" id="34017"/>
    <lineage>
        <taxon>Bacteria</taxon>
        <taxon>Pseudomonadati</taxon>
        <taxon>Pseudomonadota</taxon>
        <taxon>Alphaproteobacteria</taxon>
        <taxon>Hyphomicrobiales</taxon>
        <taxon>Rhodobiaceae</taxon>
        <taxon>Rhodobium</taxon>
    </lineage>
</organism>
<evidence type="ECO:0000256" key="2">
    <source>
        <dbReference type="SAM" id="Phobius"/>
    </source>
</evidence>
<dbReference type="EMBL" id="NPEV01000015">
    <property type="protein sequence ID" value="RAI27685.1"/>
    <property type="molecule type" value="Genomic_DNA"/>
</dbReference>
<sequence>MATRRSPTPARTRLPITRWPRRCAKPAPAAAACRRADRPLPPSRSSPKDSPTVSQFLVAARLDISESLRAKWFVVYVVVFGGLIAALFAFGLTESRVMGFTGLTRLLVTYIQLSMAILPIFVLITTVRSLAGDRETGVSEYMLAFPVSLAAWYWGRFAGRFLIVFAPVFIAMMGAVAYGAFKGASVPWDHILFYTALLAALGVCFLGISFMLSSFAPSIDIAQGTAFLIWLVLLLFLDLILLGVMIREQFPADLLVAIALANPMQVFRTAAMMLFDPQLVLLGPSAYVILDHFGYYGYLAWAFAYPTAIGLVLAAIGYWRFKSGDLV</sequence>
<feature type="transmembrane region" description="Helical" evidence="2">
    <location>
        <begin position="161"/>
        <end position="181"/>
    </location>
</feature>
<dbReference type="OrthoDB" id="5333425at2"/>
<accession>A0A327JPN7</accession>
<gene>
    <name evidence="3" type="ORF">CH339_09040</name>
</gene>
<dbReference type="GO" id="GO:0005886">
    <property type="term" value="C:plasma membrane"/>
    <property type="evidence" value="ECO:0007669"/>
    <property type="project" value="UniProtKB-SubCell"/>
</dbReference>
<dbReference type="Proteomes" id="UP000249299">
    <property type="component" value="Unassembled WGS sequence"/>
</dbReference>
<dbReference type="Pfam" id="PF12679">
    <property type="entry name" value="ABC2_membrane_2"/>
    <property type="match status" value="1"/>
</dbReference>
<name>A0A327JPN7_9HYPH</name>
<dbReference type="PANTHER" id="PTHR43471:SF1">
    <property type="entry name" value="ABC TRANSPORTER PERMEASE PROTEIN NOSY-RELATED"/>
    <property type="match status" value="1"/>
</dbReference>
<feature type="transmembrane region" description="Helical" evidence="2">
    <location>
        <begin position="110"/>
        <end position="131"/>
    </location>
</feature>
<comment type="caution">
    <text evidence="3">The sequence shown here is derived from an EMBL/GenBank/DDBJ whole genome shotgun (WGS) entry which is preliminary data.</text>
</comment>
<proteinExistence type="predicted"/>
<feature type="transmembrane region" description="Helical" evidence="2">
    <location>
        <begin position="295"/>
        <end position="319"/>
    </location>
</feature>
<dbReference type="GO" id="GO:0140359">
    <property type="term" value="F:ABC-type transporter activity"/>
    <property type="evidence" value="ECO:0007669"/>
    <property type="project" value="InterPro"/>
</dbReference>
<feature type="transmembrane region" description="Helical" evidence="2">
    <location>
        <begin position="193"/>
        <end position="215"/>
    </location>
</feature>
<reference evidence="3 4" key="1">
    <citation type="submission" date="2017-07" db="EMBL/GenBank/DDBJ databases">
        <title>Draft Genome Sequences of Select Purple Nonsulfur Bacteria.</title>
        <authorList>
            <person name="Lasarre B."/>
            <person name="Mckinlay J.B."/>
        </authorList>
    </citation>
    <scope>NUCLEOTIDE SEQUENCE [LARGE SCALE GENOMIC DNA]</scope>
    <source>
        <strain evidence="3 4">DSM 11290</strain>
    </source>
</reference>
<keyword evidence="4" id="KW-1185">Reference proteome</keyword>
<dbReference type="AlphaFoldDB" id="A0A327JPN7"/>
<evidence type="ECO:0000313" key="4">
    <source>
        <dbReference type="Proteomes" id="UP000249299"/>
    </source>
</evidence>